<comment type="caution">
    <text evidence="1">The sequence shown here is derived from an EMBL/GenBank/DDBJ whole genome shotgun (WGS) entry which is preliminary data.</text>
</comment>
<dbReference type="AlphaFoldDB" id="A0A9W4E920"/>
<sequence>MYQPSGRVLFGGAYYSEYQPRDRLKEVDLMARPASP</sequence>
<organism evidence="1 2">
    <name type="scientific">Actinacidiphila cocklensis</name>
    <dbReference type="NCBI Taxonomy" id="887465"/>
    <lineage>
        <taxon>Bacteria</taxon>
        <taxon>Bacillati</taxon>
        <taxon>Actinomycetota</taxon>
        <taxon>Actinomycetes</taxon>
        <taxon>Kitasatosporales</taxon>
        <taxon>Streptomycetaceae</taxon>
        <taxon>Actinacidiphila</taxon>
    </lineage>
</organism>
<evidence type="ECO:0000313" key="1">
    <source>
        <dbReference type="EMBL" id="CAG6395861.1"/>
    </source>
</evidence>
<reference evidence="1" key="1">
    <citation type="submission" date="2021-05" db="EMBL/GenBank/DDBJ databases">
        <authorList>
            <person name="Arsene-Ploetze F."/>
        </authorList>
    </citation>
    <scope>NUCLEOTIDE SEQUENCE</scope>
    <source>
        <strain evidence="1">DSM 42138</strain>
    </source>
</reference>
<proteinExistence type="predicted"/>
<protein>
    <submittedName>
        <fullName evidence="1">Uncharacterized protein</fullName>
    </submittedName>
</protein>
<keyword evidence="2" id="KW-1185">Reference proteome</keyword>
<gene>
    <name evidence="1" type="ORF">SCOCK_370012</name>
</gene>
<name>A0A9W4E920_9ACTN</name>
<dbReference type="EMBL" id="CAJSLV010000067">
    <property type="protein sequence ID" value="CAG6395861.1"/>
    <property type="molecule type" value="Genomic_DNA"/>
</dbReference>
<accession>A0A9W4E920</accession>
<dbReference type="Proteomes" id="UP001152519">
    <property type="component" value="Unassembled WGS sequence"/>
</dbReference>
<evidence type="ECO:0000313" key="2">
    <source>
        <dbReference type="Proteomes" id="UP001152519"/>
    </source>
</evidence>